<protein>
    <recommendedName>
        <fullName evidence="5">Transmembrane protein</fullName>
    </recommendedName>
</protein>
<gene>
    <name evidence="3" type="ORF">C7419_103437</name>
</gene>
<dbReference type="EMBL" id="QGGT01000003">
    <property type="protein sequence ID" value="PWK34118.1"/>
    <property type="molecule type" value="Genomic_DNA"/>
</dbReference>
<keyword evidence="4" id="KW-1185">Reference proteome</keyword>
<keyword evidence="2" id="KW-0812">Transmembrane</keyword>
<evidence type="ECO:0008006" key="5">
    <source>
        <dbReference type="Google" id="ProtNLM"/>
    </source>
</evidence>
<feature type="region of interest" description="Disordered" evidence="1">
    <location>
        <begin position="90"/>
        <end position="124"/>
    </location>
</feature>
<dbReference type="Proteomes" id="UP000245754">
    <property type="component" value="Unassembled WGS sequence"/>
</dbReference>
<evidence type="ECO:0000313" key="3">
    <source>
        <dbReference type="EMBL" id="PWK34118.1"/>
    </source>
</evidence>
<name>A0A316EP88_9BURK</name>
<proteinExistence type="predicted"/>
<evidence type="ECO:0000313" key="4">
    <source>
        <dbReference type="Proteomes" id="UP000245754"/>
    </source>
</evidence>
<organism evidence="3 4">
    <name type="scientific">Cupriavidus plantarum</name>
    <dbReference type="NCBI Taxonomy" id="942865"/>
    <lineage>
        <taxon>Bacteria</taxon>
        <taxon>Pseudomonadati</taxon>
        <taxon>Pseudomonadota</taxon>
        <taxon>Betaproteobacteria</taxon>
        <taxon>Burkholderiales</taxon>
        <taxon>Burkholderiaceae</taxon>
        <taxon>Cupriavidus</taxon>
    </lineage>
</organism>
<sequence>MSNSDDPNRQAPPTLFGPQQGQPGQQGGGDVRILADLEGRVPGPVNTRHPPRTTRTGASGTRRRGVFALIAMLFLASAIVVLWMNQRDETPTQGTSAQGSLQSDSQQRETRPETAVSNTPPDATQAAAVIDVSPASALTTPAADKNASRDEVALDQLGRSPETATAAAMANLAAGSGAQKHASKASVVTSNKTSAKNDVNIARHDVKITNTATVAKSTTAERRKPVRKTTTAMTANDDPDADVLAALMGPPPSSGTATKGRVKTVTQGATRTQ</sequence>
<feature type="transmembrane region" description="Helical" evidence="2">
    <location>
        <begin position="65"/>
        <end position="84"/>
    </location>
</feature>
<feature type="region of interest" description="Disordered" evidence="1">
    <location>
        <begin position="216"/>
        <end position="273"/>
    </location>
</feature>
<accession>A0A316EP88</accession>
<feature type="compositionally biased region" description="Polar residues" evidence="1">
    <location>
        <begin position="264"/>
        <end position="273"/>
    </location>
</feature>
<feature type="compositionally biased region" description="Polar residues" evidence="1">
    <location>
        <begin position="91"/>
        <end position="105"/>
    </location>
</feature>
<dbReference type="RefSeq" id="WP_109584170.1">
    <property type="nucleotide sequence ID" value="NZ_QGGT01000003.1"/>
</dbReference>
<keyword evidence="2" id="KW-1133">Transmembrane helix</keyword>
<evidence type="ECO:0000256" key="1">
    <source>
        <dbReference type="SAM" id="MobiDB-lite"/>
    </source>
</evidence>
<reference evidence="3 4" key="1">
    <citation type="submission" date="2018-05" db="EMBL/GenBank/DDBJ databases">
        <title>Genomic Encyclopedia of Type Strains, Phase IV (KMG-V): Genome sequencing to study the core and pangenomes of soil and plant-associated prokaryotes.</title>
        <authorList>
            <person name="Whitman W."/>
        </authorList>
    </citation>
    <scope>NUCLEOTIDE SEQUENCE [LARGE SCALE GENOMIC DNA]</scope>
    <source>
        <strain evidence="3 4">SLV-132</strain>
    </source>
</reference>
<evidence type="ECO:0000256" key="2">
    <source>
        <dbReference type="SAM" id="Phobius"/>
    </source>
</evidence>
<comment type="caution">
    <text evidence="3">The sequence shown here is derived from an EMBL/GenBank/DDBJ whole genome shotgun (WGS) entry which is preliminary data.</text>
</comment>
<feature type="region of interest" description="Disordered" evidence="1">
    <location>
        <begin position="1"/>
        <end position="60"/>
    </location>
</feature>
<keyword evidence="2" id="KW-0472">Membrane</keyword>
<dbReference type="AlphaFoldDB" id="A0A316EP88"/>